<name>A0A2P7S569_9HYPH</name>
<gene>
    <name evidence="1" type="ORF">C7I85_21850</name>
</gene>
<dbReference type="RefSeq" id="WP_106726144.1">
    <property type="nucleotide sequence ID" value="NZ_PXYL01000013.1"/>
</dbReference>
<dbReference type="Proteomes" id="UP000240653">
    <property type="component" value="Unassembled WGS sequence"/>
</dbReference>
<organism evidence="1 2">
    <name type="scientific">Pseudaminobacter soli</name>
    <name type="common">ex Li et al. 2025</name>
    <dbReference type="NCBI Taxonomy" id="1295366"/>
    <lineage>
        <taxon>Bacteria</taxon>
        <taxon>Pseudomonadati</taxon>
        <taxon>Pseudomonadota</taxon>
        <taxon>Alphaproteobacteria</taxon>
        <taxon>Hyphomicrobiales</taxon>
        <taxon>Phyllobacteriaceae</taxon>
        <taxon>Pseudaminobacter</taxon>
    </lineage>
</organism>
<dbReference type="AlphaFoldDB" id="A0A2P7S569"/>
<dbReference type="OrthoDB" id="5876753at2"/>
<dbReference type="EMBL" id="PXYL01000013">
    <property type="protein sequence ID" value="PSJ57610.1"/>
    <property type="molecule type" value="Genomic_DNA"/>
</dbReference>
<comment type="caution">
    <text evidence="1">The sequence shown here is derived from an EMBL/GenBank/DDBJ whole genome shotgun (WGS) entry which is preliminary data.</text>
</comment>
<proteinExistence type="predicted"/>
<protein>
    <recommendedName>
        <fullName evidence="3">PD-(D/E)XK nuclease superfamily protein</fullName>
    </recommendedName>
</protein>
<evidence type="ECO:0000313" key="1">
    <source>
        <dbReference type="EMBL" id="PSJ57610.1"/>
    </source>
</evidence>
<evidence type="ECO:0000313" key="2">
    <source>
        <dbReference type="Proteomes" id="UP000240653"/>
    </source>
</evidence>
<accession>A0A2P7S569</accession>
<reference evidence="1 2" key="1">
    <citation type="submission" date="2018-03" db="EMBL/GenBank/DDBJ databases">
        <title>The draft genome of Mesorhizobium soli JCM 19897.</title>
        <authorList>
            <person name="Li L."/>
            <person name="Liu L."/>
            <person name="Liang L."/>
            <person name="Wang T."/>
            <person name="Zhang X."/>
        </authorList>
    </citation>
    <scope>NUCLEOTIDE SEQUENCE [LARGE SCALE GENOMIC DNA]</scope>
    <source>
        <strain evidence="1 2">JCM 19897</strain>
    </source>
</reference>
<keyword evidence="2" id="KW-1185">Reference proteome</keyword>
<evidence type="ECO:0008006" key="3">
    <source>
        <dbReference type="Google" id="ProtNLM"/>
    </source>
</evidence>
<sequence length="315" mass="35743">MNPILSRYNPILPFSVQERDIDLLLIEQLHVSRAFAKWLTGRLDLSGATVETARHSVYREYGETDVLVIIRFGNESIAVMIEDKIGAPMQPDQCERYHLRGNILCEERAVDRYTTVLCAPGGYLAGVPKDQRWDHRVSLEEIAQSLESAAYPGWEWRHAILIAAASRQTRAREADNRANHAYDSVIAPLKKAYRDFVKTRYPQLQASRQEGRDREYYLKAAGLPGGIRFKHAFFRGEVSLIFERAWTPVAERHLQGNLPEAAWTVQHGGELHVRMAVEVMDPLLPFEKQEEIAAKALDQICAMMSLAQAIAKAHP</sequence>